<organism evidence="2 3">
    <name type="scientific">Amborella trichopoda</name>
    <dbReference type="NCBI Taxonomy" id="13333"/>
    <lineage>
        <taxon>Eukaryota</taxon>
        <taxon>Viridiplantae</taxon>
        <taxon>Streptophyta</taxon>
        <taxon>Embryophyta</taxon>
        <taxon>Tracheophyta</taxon>
        <taxon>Spermatophyta</taxon>
        <taxon>Magnoliopsida</taxon>
        <taxon>Amborellales</taxon>
        <taxon>Amborellaceae</taxon>
        <taxon>Amborella</taxon>
    </lineage>
</organism>
<evidence type="ECO:0000313" key="2">
    <source>
        <dbReference type="EMBL" id="ERN11308.1"/>
    </source>
</evidence>
<evidence type="ECO:0000256" key="1">
    <source>
        <dbReference type="SAM" id="MobiDB-lite"/>
    </source>
</evidence>
<dbReference type="OMA" id="CEVECAA"/>
<dbReference type="PANTHER" id="PTHR33108">
    <property type="entry name" value="OS01G0745000 PROTEIN"/>
    <property type="match status" value="1"/>
</dbReference>
<feature type="region of interest" description="Disordered" evidence="1">
    <location>
        <begin position="126"/>
        <end position="158"/>
    </location>
</feature>
<feature type="region of interest" description="Disordered" evidence="1">
    <location>
        <begin position="1"/>
        <end position="29"/>
    </location>
</feature>
<sequence>MATTVITDPLASTTSESPPLPNSKSSSHQPELEFAGCDCCGLKEECTPAYIAMVRERFNGRWICGLCSEAVKDEVFRSNRLMGTEEAIAAHMSFCKKFSSSSPINSTEHLIEAMKQLLRRSLYEKKSLGSTPNSPRIKGELRRSSLPRSGSCISSITT</sequence>
<dbReference type="PANTHER" id="PTHR33108:SF32">
    <property type="entry name" value="DUF1677 FAMILY PROTEIN (DUF1677)"/>
    <property type="match status" value="1"/>
</dbReference>
<feature type="compositionally biased region" description="Polar residues" evidence="1">
    <location>
        <begin position="146"/>
        <end position="158"/>
    </location>
</feature>
<proteinExistence type="predicted"/>
<evidence type="ECO:0008006" key="4">
    <source>
        <dbReference type="Google" id="ProtNLM"/>
    </source>
</evidence>
<name>W1PTD9_AMBTC</name>
<dbReference type="Gramene" id="ERN11308">
    <property type="protein sequence ID" value="ERN11308"/>
    <property type="gene ID" value="AMTR_s00024p00245950"/>
</dbReference>
<dbReference type="EMBL" id="KI392710">
    <property type="protein sequence ID" value="ERN11308.1"/>
    <property type="molecule type" value="Genomic_DNA"/>
</dbReference>
<dbReference type="Pfam" id="PF07911">
    <property type="entry name" value="DUF1677"/>
    <property type="match status" value="1"/>
</dbReference>
<dbReference type="Proteomes" id="UP000017836">
    <property type="component" value="Unassembled WGS sequence"/>
</dbReference>
<dbReference type="HOGENOM" id="CLU_085198_2_0_1"/>
<dbReference type="AlphaFoldDB" id="W1PTD9"/>
<accession>W1PTD9</accession>
<evidence type="ECO:0000313" key="3">
    <source>
        <dbReference type="Proteomes" id="UP000017836"/>
    </source>
</evidence>
<dbReference type="OrthoDB" id="1911663at2759"/>
<gene>
    <name evidence="2" type="ORF">AMTR_s00024p00245950</name>
</gene>
<reference evidence="3" key="1">
    <citation type="journal article" date="2013" name="Science">
        <title>The Amborella genome and the evolution of flowering plants.</title>
        <authorList>
            <consortium name="Amborella Genome Project"/>
        </authorList>
    </citation>
    <scope>NUCLEOTIDE SEQUENCE [LARGE SCALE GENOMIC DNA]</scope>
</reference>
<dbReference type="KEGG" id="atr:18439500"/>
<protein>
    <recommendedName>
        <fullName evidence="4">DUF1677 family protein</fullName>
    </recommendedName>
</protein>
<keyword evidence="3" id="KW-1185">Reference proteome</keyword>
<dbReference type="InterPro" id="IPR012876">
    <property type="entry name" value="DUF1677_pln"/>
</dbReference>
<dbReference type="eggNOG" id="ENOG502S0RC">
    <property type="taxonomic scope" value="Eukaryota"/>
</dbReference>